<evidence type="ECO:0000313" key="5">
    <source>
        <dbReference type="Proteomes" id="UP000441754"/>
    </source>
</evidence>
<organism evidence="4 5">
    <name type="scientific">Larkinella terrae</name>
    <dbReference type="NCBI Taxonomy" id="2025311"/>
    <lineage>
        <taxon>Bacteria</taxon>
        <taxon>Pseudomonadati</taxon>
        <taxon>Bacteroidota</taxon>
        <taxon>Cytophagia</taxon>
        <taxon>Cytophagales</taxon>
        <taxon>Spirosomataceae</taxon>
        <taxon>Larkinella</taxon>
    </lineage>
</organism>
<dbReference type="PROSITE" id="PS50110">
    <property type="entry name" value="RESPONSE_REGULATORY"/>
    <property type="match status" value="1"/>
</dbReference>
<gene>
    <name evidence="4" type="ORF">GJJ30_00270</name>
</gene>
<dbReference type="Pfam" id="PF00072">
    <property type="entry name" value="Response_reg"/>
    <property type="match status" value="1"/>
</dbReference>
<dbReference type="InterPro" id="IPR001789">
    <property type="entry name" value="Sig_transdc_resp-reg_receiver"/>
</dbReference>
<name>A0A7K0ECN7_9BACT</name>
<feature type="modified residue" description="4-aspartylphosphate" evidence="1">
    <location>
        <position position="127"/>
    </location>
</feature>
<proteinExistence type="predicted"/>
<dbReference type="SUPFAM" id="SSF52172">
    <property type="entry name" value="CheY-like"/>
    <property type="match status" value="1"/>
</dbReference>
<evidence type="ECO:0000256" key="2">
    <source>
        <dbReference type="SAM" id="Phobius"/>
    </source>
</evidence>
<dbReference type="Proteomes" id="UP000441754">
    <property type="component" value="Unassembled WGS sequence"/>
</dbReference>
<keyword evidence="5" id="KW-1185">Reference proteome</keyword>
<reference evidence="4 5" key="1">
    <citation type="journal article" date="2018" name="Antonie Van Leeuwenhoek">
        <title>Larkinella terrae sp. nov., isolated from soil on Jeju Island, South Korea.</title>
        <authorList>
            <person name="Ten L.N."/>
            <person name="Jeon J."/>
            <person name="Park S.J."/>
            <person name="Park S."/>
            <person name="Lee S.Y."/>
            <person name="Kim M.K."/>
            <person name="Jung H.Y."/>
        </authorList>
    </citation>
    <scope>NUCLEOTIDE SEQUENCE [LARGE SCALE GENOMIC DNA]</scope>
    <source>
        <strain evidence="4 5">KCTC 52001</strain>
    </source>
</reference>
<sequence length="212" mass="24903">MADDPRFNPEKSPKKLRKIYRQPFRFLFRIWSRIFFSFVRFLTVCHVILYIEIYLSMSTTSNKSRLKNAKLLVIEDNEDQWRLIEKALRECHIQLETIWVPTGQQALAYLEDCLLVGLGLPLLILLDLYLPERADGWAVLEKIRSQKTPIDCLPVVVLSASGHPEDVASSYDRGITSYVVKPTDFRDWITTFQAMKEYWLETVALPDLHYRY</sequence>
<dbReference type="SMART" id="SM00448">
    <property type="entry name" value="REC"/>
    <property type="match status" value="1"/>
</dbReference>
<keyword evidence="2" id="KW-1133">Transmembrane helix</keyword>
<feature type="transmembrane region" description="Helical" evidence="2">
    <location>
        <begin position="30"/>
        <end position="55"/>
    </location>
</feature>
<dbReference type="Gene3D" id="3.40.50.2300">
    <property type="match status" value="1"/>
</dbReference>
<dbReference type="PANTHER" id="PTHR44520">
    <property type="entry name" value="RESPONSE REGULATOR RCP1-RELATED"/>
    <property type="match status" value="1"/>
</dbReference>
<keyword evidence="1" id="KW-0597">Phosphoprotein</keyword>
<dbReference type="AlphaFoldDB" id="A0A7K0ECN7"/>
<comment type="caution">
    <text evidence="4">The sequence shown here is derived from an EMBL/GenBank/DDBJ whole genome shotgun (WGS) entry which is preliminary data.</text>
</comment>
<dbReference type="OrthoDB" id="958605at2"/>
<keyword evidence="2" id="KW-0472">Membrane</keyword>
<protein>
    <submittedName>
        <fullName evidence="4">Response regulator</fullName>
    </submittedName>
</protein>
<dbReference type="PANTHER" id="PTHR44520:SF2">
    <property type="entry name" value="RESPONSE REGULATOR RCP1"/>
    <property type="match status" value="1"/>
</dbReference>
<accession>A0A7K0ECN7</accession>
<dbReference type="EMBL" id="WJXZ01000001">
    <property type="protein sequence ID" value="MRS59707.1"/>
    <property type="molecule type" value="Genomic_DNA"/>
</dbReference>
<evidence type="ECO:0000259" key="3">
    <source>
        <dbReference type="PROSITE" id="PS50110"/>
    </source>
</evidence>
<dbReference type="InterPro" id="IPR052893">
    <property type="entry name" value="TCS_response_regulator"/>
</dbReference>
<keyword evidence="2" id="KW-0812">Transmembrane</keyword>
<dbReference type="GO" id="GO:0000160">
    <property type="term" value="P:phosphorelay signal transduction system"/>
    <property type="evidence" value="ECO:0007669"/>
    <property type="project" value="InterPro"/>
</dbReference>
<evidence type="ECO:0000313" key="4">
    <source>
        <dbReference type="EMBL" id="MRS59707.1"/>
    </source>
</evidence>
<feature type="domain" description="Response regulatory" evidence="3">
    <location>
        <begin position="70"/>
        <end position="196"/>
    </location>
</feature>
<dbReference type="InterPro" id="IPR011006">
    <property type="entry name" value="CheY-like_superfamily"/>
</dbReference>
<evidence type="ECO:0000256" key="1">
    <source>
        <dbReference type="PROSITE-ProRule" id="PRU00169"/>
    </source>
</evidence>